<comment type="caution">
    <text evidence="3">The sequence shown here is derived from an EMBL/GenBank/DDBJ whole genome shotgun (WGS) entry which is preliminary data.</text>
</comment>
<organism evidence="3 4">
    <name type="scientific">Dietzia natronolimnaea</name>
    <dbReference type="NCBI Taxonomy" id="161920"/>
    <lineage>
        <taxon>Bacteria</taxon>
        <taxon>Bacillati</taxon>
        <taxon>Actinomycetota</taxon>
        <taxon>Actinomycetes</taxon>
        <taxon>Mycobacteriales</taxon>
        <taxon>Dietziaceae</taxon>
        <taxon>Dietzia</taxon>
    </lineage>
</organism>
<dbReference type="SUPFAM" id="SSF55811">
    <property type="entry name" value="Nudix"/>
    <property type="match status" value="1"/>
</dbReference>
<dbReference type="EMBL" id="NTGA01000039">
    <property type="protein sequence ID" value="PAY21850.1"/>
    <property type="molecule type" value="Genomic_DNA"/>
</dbReference>
<sequence length="189" mass="20481">MTDSGAPGSHEYRTIASREVFDGRIVRLRVDTLTMPGGGTADREICGHDDAVAVIALDDSDQVTLVRQYRHAVGERLWELPAGLCDVDGEQPVQTAQRELVEETGLEARSWEPVISIVPSPGFCTERVHVFLARGLREVTRPEAMHEEADMEVARMPFPVAVDAVLDGRIVNGIAVAGILAARASIAGR</sequence>
<keyword evidence="4" id="KW-1185">Reference proteome</keyword>
<evidence type="ECO:0000259" key="2">
    <source>
        <dbReference type="PROSITE" id="PS51462"/>
    </source>
</evidence>
<dbReference type="PANTHER" id="PTHR11839:SF31">
    <property type="entry name" value="ADP-RIBOSE PYROPHOSPHATASE"/>
    <property type="match status" value="1"/>
</dbReference>
<dbReference type="Gene3D" id="3.90.79.10">
    <property type="entry name" value="Nucleoside Triphosphate Pyrophosphohydrolase"/>
    <property type="match status" value="1"/>
</dbReference>
<proteinExistence type="predicted"/>
<dbReference type="Proteomes" id="UP000218810">
    <property type="component" value="Unassembled WGS sequence"/>
</dbReference>
<protein>
    <submittedName>
        <fullName evidence="3">ADP-ribose pyrophosphatase</fullName>
    </submittedName>
</protein>
<gene>
    <name evidence="3" type="ORF">CEY15_16655</name>
</gene>
<dbReference type="PANTHER" id="PTHR11839">
    <property type="entry name" value="UDP/ADP-SUGAR PYROPHOSPHATASE"/>
    <property type="match status" value="1"/>
</dbReference>
<dbReference type="GO" id="GO:0019693">
    <property type="term" value="P:ribose phosphate metabolic process"/>
    <property type="evidence" value="ECO:0007669"/>
    <property type="project" value="TreeGrafter"/>
</dbReference>
<feature type="domain" description="Nudix hydrolase" evidence="2">
    <location>
        <begin position="47"/>
        <end position="178"/>
    </location>
</feature>
<dbReference type="OrthoDB" id="9806150at2"/>
<dbReference type="GO" id="GO:0016787">
    <property type="term" value="F:hydrolase activity"/>
    <property type="evidence" value="ECO:0007669"/>
    <property type="project" value="UniProtKB-KW"/>
</dbReference>
<reference evidence="4" key="1">
    <citation type="submission" date="2017-09" db="EMBL/GenBank/DDBJ databases">
        <authorList>
            <person name="Zhang Y."/>
            <person name="Huang X."/>
            <person name="Liu J."/>
            <person name="Lu L."/>
            <person name="Peng K."/>
        </authorList>
    </citation>
    <scope>NUCLEOTIDE SEQUENCE [LARGE SCALE GENOMIC DNA]</scope>
    <source>
        <strain evidence="4">S-XJ-1</strain>
    </source>
</reference>
<keyword evidence="1" id="KW-0378">Hydrolase</keyword>
<dbReference type="CDD" id="cd24158">
    <property type="entry name" value="NUDIX_ADPRase_Rv1700"/>
    <property type="match status" value="1"/>
</dbReference>
<name>A0A2A2WKX7_9ACTN</name>
<dbReference type="AlphaFoldDB" id="A0A2A2WKX7"/>
<evidence type="ECO:0000256" key="1">
    <source>
        <dbReference type="ARBA" id="ARBA00022801"/>
    </source>
</evidence>
<accession>A0A2A2WKX7</accession>
<dbReference type="RefSeq" id="WP_095719365.1">
    <property type="nucleotide sequence ID" value="NZ_NTGA01000039.1"/>
</dbReference>
<dbReference type="GO" id="GO:0006753">
    <property type="term" value="P:nucleoside phosphate metabolic process"/>
    <property type="evidence" value="ECO:0007669"/>
    <property type="project" value="TreeGrafter"/>
</dbReference>
<evidence type="ECO:0000313" key="4">
    <source>
        <dbReference type="Proteomes" id="UP000218810"/>
    </source>
</evidence>
<dbReference type="InterPro" id="IPR000086">
    <property type="entry name" value="NUDIX_hydrolase_dom"/>
</dbReference>
<dbReference type="PROSITE" id="PS51462">
    <property type="entry name" value="NUDIX"/>
    <property type="match status" value="1"/>
</dbReference>
<dbReference type="GO" id="GO:0005829">
    <property type="term" value="C:cytosol"/>
    <property type="evidence" value="ECO:0007669"/>
    <property type="project" value="TreeGrafter"/>
</dbReference>
<dbReference type="Pfam" id="PF00293">
    <property type="entry name" value="NUDIX"/>
    <property type="match status" value="1"/>
</dbReference>
<evidence type="ECO:0000313" key="3">
    <source>
        <dbReference type="EMBL" id="PAY21850.1"/>
    </source>
</evidence>
<dbReference type="InterPro" id="IPR015797">
    <property type="entry name" value="NUDIX_hydrolase-like_dom_sf"/>
</dbReference>